<sequence length="143" mass="15816">MDVEDRGLKQKVQLGYIQCPNSRVVRHSRITLPSCAFMAVSHSHALRSMTVPCMAKHVPCRMTKACPRPSCVTLASGGNPCCAAQRLWHAEKSVMWGCCVPSLAYPVEYCDGGVRNEARAMPRPCYSNTPYPESICDQAVSRR</sequence>
<dbReference type="EMBL" id="JACEIK010011403">
    <property type="protein sequence ID" value="MCE3215652.1"/>
    <property type="molecule type" value="Genomic_DNA"/>
</dbReference>
<protein>
    <submittedName>
        <fullName evidence="1">Uncharacterized protein</fullName>
    </submittedName>
</protein>
<evidence type="ECO:0000313" key="2">
    <source>
        <dbReference type="Proteomes" id="UP000823775"/>
    </source>
</evidence>
<name>A0ABS8WRU1_DATST</name>
<comment type="caution">
    <text evidence="1">The sequence shown here is derived from an EMBL/GenBank/DDBJ whole genome shotgun (WGS) entry which is preliminary data.</text>
</comment>
<organism evidence="1 2">
    <name type="scientific">Datura stramonium</name>
    <name type="common">Jimsonweed</name>
    <name type="synonym">Common thornapple</name>
    <dbReference type="NCBI Taxonomy" id="4076"/>
    <lineage>
        <taxon>Eukaryota</taxon>
        <taxon>Viridiplantae</taxon>
        <taxon>Streptophyta</taxon>
        <taxon>Embryophyta</taxon>
        <taxon>Tracheophyta</taxon>
        <taxon>Spermatophyta</taxon>
        <taxon>Magnoliopsida</taxon>
        <taxon>eudicotyledons</taxon>
        <taxon>Gunneridae</taxon>
        <taxon>Pentapetalae</taxon>
        <taxon>asterids</taxon>
        <taxon>lamiids</taxon>
        <taxon>Solanales</taxon>
        <taxon>Solanaceae</taxon>
        <taxon>Solanoideae</taxon>
        <taxon>Datureae</taxon>
        <taxon>Datura</taxon>
    </lineage>
</organism>
<keyword evidence="2" id="KW-1185">Reference proteome</keyword>
<dbReference type="Proteomes" id="UP000823775">
    <property type="component" value="Unassembled WGS sequence"/>
</dbReference>
<evidence type="ECO:0000313" key="1">
    <source>
        <dbReference type="EMBL" id="MCE3215652.1"/>
    </source>
</evidence>
<gene>
    <name evidence="1" type="ORF">HAX54_003124</name>
</gene>
<accession>A0ABS8WRU1</accession>
<proteinExistence type="predicted"/>
<reference evidence="1 2" key="1">
    <citation type="journal article" date="2021" name="BMC Genomics">
        <title>Datura genome reveals duplications of psychoactive alkaloid biosynthetic genes and high mutation rate following tissue culture.</title>
        <authorList>
            <person name="Rajewski A."/>
            <person name="Carter-House D."/>
            <person name="Stajich J."/>
            <person name="Litt A."/>
        </authorList>
    </citation>
    <scope>NUCLEOTIDE SEQUENCE [LARGE SCALE GENOMIC DNA]</scope>
    <source>
        <strain evidence="1">AR-01</strain>
    </source>
</reference>